<evidence type="ECO:0000313" key="13">
    <source>
        <dbReference type="Proteomes" id="UP000242875"/>
    </source>
</evidence>
<dbReference type="PANTHER" id="PTHR42776">
    <property type="entry name" value="SERINE PEPTIDASE S9 FAMILY MEMBER"/>
    <property type="match status" value="1"/>
</dbReference>
<evidence type="ECO:0000256" key="3">
    <source>
        <dbReference type="ARBA" id="ARBA00010040"/>
    </source>
</evidence>
<evidence type="ECO:0000256" key="4">
    <source>
        <dbReference type="ARBA" id="ARBA00011881"/>
    </source>
</evidence>
<dbReference type="InterPro" id="IPR029058">
    <property type="entry name" value="AB_hydrolase_fold"/>
</dbReference>
<evidence type="ECO:0000259" key="10">
    <source>
        <dbReference type="Pfam" id="PF00326"/>
    </source>
</evidence>
<comment type="subunit">
    <text evidence="4">Homotetramer.</text>
</comment>
<reference evidence="12 13" key="1">
    <citation type="journal article" date="2017" name="Mycologia">
        <title>Bifiguratus adelaidae, gen. et sp. nov., a new member of Mucoromycotina in endophytic and soil-dwelling habitats.</title>
        <authorList>
            <person name="Torres-Cruz T.J."/>
            <person name="Billingsley Tobias T.L."/>
            <person name="Almatruk M."/>
            <person name="Hesse C."/>
            <person name="Kuske C.R."/>
            <person name="Desiro A."/>
            <person name="Benucci G.M."/>
            <person name="Bonito G."/>
            <person name="Stajich J.E."/>
            <person name="Dunlap C."/>
            <person name="Arnold A.E."/>
            <person name="Porras-Alfaro A."/>
        </authorList>
    </citation>
    <scope>NUCLEOTIDE SEQUENCE [LARGE SCALE GENOMIC DNA]</scope>
    <source>
        <strain evidence="12 13">AZ0501</strain>
    </source>
</reference>
<evidence type="ECO:0000256" key="2">
    <source>
        <dbReference type="ARBA" id="ARBA00004496"/>
    </source>
</evidence>
<evidence type="ECO:0000256" key="7">
    <source>
        <dbReference type="ARBA" id="ARBA00022490"/>
    </source>
</evidence>
<dbReference type="Pfam" id="PF00326">
    <property type="entry name" value="Peptidase_S9"/>
    <property type="match status" value="1"/>
</dbReference>
<name>A0A261XYP1_9FUNG</name>
<comment type="caution">
    <text evidence="12">The sequence shown here is derived from an EMBL/GenBank/DDBJ whole genome shotgun (WGS) entry which is preliminary data.</text>
</comment>
<evidence type="ECO:0000256" key="1">
    <source>
        <dbReference type="ARBA" id="ARBA00000721"/>
    </source>
</evidence>
<dbReference type="GO" id="GO:0008242">
    <property type="term" value="F:omega peptidase activity"/>
    <property type="evidence" value="ECO:0007669"/>
    <property type="project" value="UniProtKB-EC"/>
</dbReference>
<evidence type="ECO:0000256" key="5">
    <source>
        <dbReference type="ARBA" id="ARBA00012917"/>
    </source>
</evidence>
<dbReference type="Proteomes" id="UP000242875">
    <property type="component" value="Unassembled WGS sequence"/>
</dbReference>
<dbReference type="EMBL" id="MVBO01000083">
    <property type="protein sequence ID" value="OZJ03487.1"/>
    <property type="molecule type" value="Genomic_DNA"/>
</dbReference>
<organism evidence="12 13">
    <name type="scientific">Bifiguratus adelaidae</name>
    <dbReference type="NCBI Taxonomy" id="1938954"/>
    <lineage>
        <taxon>Eukaryota</taxon>
        <taxon>Fungi</taxon>
        <taxon>Fungi incertae sedis</taxon>
        <taxon>Mucoromycota</taxon>
        <taxon>Mucoromycotina</taxon>
        <taxon>Endogonomycetes</taxon>
        <taxon>Endogonales</taxon>
        <taxon>Endogonales incertae sedis</taxon>
        <taxon>Bifiguratus</taxon>
    </lineage>
</organism>
<dbReference type="OrthoDB" id="43744at2759"/>
<sequence>MSEAALTTAETCYRQLASIPSYSSATVRTKGDSNGFVVSVFLSQRDYVRNAKRTLQRQVAVVDLGTAQHVIPTQALDLGEVALQKVSPSGKFLAVLRTATEKGTTSAKRYVEVWSDSSLKLSLDVTEKHGDFYTDDTFGTLAWSPKEGKLLYVAECKKSEDPHEKFNFTPDWGERFTKKARPSIVIVDLNGAFKEALFEKGKKPQDHHVQVLQQFPDISPGQAVFAEEETLVFTAYTSYPRKYGIVFCSNRLSGIYRLSGPNYDTPERLTEHTRNARSPRLSPDGNSVLYLSNPVGGAHNACGTLERIALSDTKNNADVVVDMVQAPSAKDHFPGLFVGQLPSNAFVGDWILMDSIWGSRKKIVAVNLRTQKVVKVEPVSNESMSSGVLFASDKYVIAVSSSPVSLPILHLGVVKSGQDDEALDISWTILDKTEVEDEVQNMLDCIDYEILQDIHPTSKYLEAIHIFPKNNPKGRPPLINFPHGGPHSSFTTEFSAYSAAFAVLGFAVAEVNYTGSLGFGQDNVEALVGKCGELEVEDTHFVAEYLVKQNKVDKDHISLFGGSHGGFTSAHLIGKYPDYYKACVLRNPVINIGNMVATTDIPDWCYAELGLDYSFQQPPVLKPEEYEAMYARSPIRNAEKIKTPILLLIGEGDRRVPPSEGYTFYYILKGQGKQVELLAFPEIGHSLDSMDAEVYGWDKFITFL</sequence>
<dbReference type="GO" id="GO:0004252">
    <property type="term" value="F:serine-type endopeptidase activity"/>
    <property type="evidence" value="ECO:0007669"/>
    <property type="project" value="TreeGrafter"/>
</dbReference>
<comment type="subcellular location">
    <subcellularLocation>
        <location evidence="2">Cytoplasm</location>
    </subcellularLocation>
</comment>
<gene>
    <name evidence="12" type="ORF">BZG36_04024</name>
</gene>
<dbReference type="GO" id="GO:0006508">
    <property type="term" value="P:proteolysis"/>
    <property type="evidence" value="ECO:0007669"/>
    <property type="project" value="InterPro"/>
</dbReference>
<evidence type="ECO:0000259" key="11">
    <source>
        <dbReference type="Pfam" id="PF19283"/>
    </source>
</evidence>
<dbReference type="EC" id="3.4.19.1" evidence="5"/>
<protein>
    <recommendedName>
        <fullName evidence="6">Acylamino-acid-releasing enzyme</fullName>
        <ecNumber evidence="5">3.4.19.1</ecNumber>
    </recommendedName>
    <alternativeName>
        <fullName evidence="9">Dipeptidyl-peptidase V</fullName>
    </alternativeName>
</protein>
<evidence type="ECO:0000313" key="12">
    <source>
        <dbReference type="EMBL" id="OZJ03487.1"/>
    </source>
</evidence>
<dbReference type="Gene3D" id="3.40.50.1820">
    <property type="entry name" value="alpha/beta hydrolase"/>
    <property type="match status" value="1"/>
</dbReference>
<dbReference type="InterPro" id="IPR045550">
    <property type="entry name" value="AARE_N"/>
</dbReference>
<dbReference type="SUPFAM" id="SSF53474">
    <property type="entry name" value="alpha/beta-Hydrolases"/>
    <property type="match status" value="1"/>
</dbReference>
<dbReference type="SUPFAM" id="SSF82171">
    <property type="entry name" value="DPP6 N-terminal domain-like"/>
    <property type="match status" value="1"/>
</dbReference>
<dbReference type="Gene3D" id="2.120.10.30">
    <property type="entry name" value="TolB, C-terminal domain"/>
    <property type="match status" value="1"/>
</dbReference>
<evidence type="ECO:0000256" key="6">
    <source>
        <dbReference type="ARBA" id="ARBA00018421"/>
    </source>
</evidence>
<keyword evidence="8" id="KW-0378">Hydrolase</keyword>
<proteinExistence type="inferred from homology"/>
<dbReference type="Pfam" id="PF19283">
    <property type="entry name" value="APEH_N"/>
    <property type="match status" value="1"/>
</dbReference>
<dbReference type="PANTHER" id="PTHR42776:SF4">
    <property type="entry name" value="ACYLAMINO-ACID-RELEASING ENZYME"/>
    <property type="match status" value="1"/>
</dbReference>
<accession>A0A261XYP1</accession>
<evidence type="ECO:0000256" key="8">
    <source>
        <dbReference type="ARBA" id="ARBA00022801"/>
    </source>
</evidence>
<feature type="domain" description="Peptidase S9 prolyl oligopeptidase catalytic" evidence="10">
    <location>
        <begin position="494"/>
        <end position="703"/>
    </location>
</feature>
<comment type="catalytic activity">
    <reaction evidence="1">
        <text>Cleavage of an N-acetyl or N-formyl amino acid from the N-terminus of a polypeptide.</text>
        <dbReference type="EC" id="3.4.19.1"/>
    </reaction>
</comment>
<dbReference type="InterPro" id="IPR001375">
    <property type="entry name" value="Peptidase_S9_cat"/>
</dbReference>
<comment type="similarity">
    <text evidence="3">Belongs to the peptidase S9C family.</text>
</comment>
<feature type="domain" description="Acylamino-acid-releasing enzyme N-terminal" evidence="11">
    <location>
        <begin position="11"/>
        <end position="428"/>
    </location>
</feature>
<dbReference type="AlphaFoldDB" id="A0A261XYP1"/>
<keyword evidence="13" id="KW-1185">Reference proteome</keyword>
<dbReference type="GO" id="GO:0005737">
    <property type="term" value="C:cytoplasm"/>
    <property type="evidence" value="ECO:0007669"/>
    <property type="project" value="UniProtKB-SubCell"/>
</dbReference>
<keyword evidence="7" id="KW-0963">Cytoplasm</keyword>
<evidence type="ECO:0000256" key="9">
    <source>
        <dbReference type="ARBA" id="ARBA00032829"/>
    </source>
</evidence>
<dbReference type="InterPro" id="IPR011042">
    <property type="entry name" value="6-blade_b-propeller_TolB-like"/>
</dbReference>